<evidence type="ECO:0000256" key="14">
    <source>
        <dbReference type="ARBA" id="ARBA00023136"/>
    </source>
</evidence>
<dbReference type="SUPFAM" id="SSF49503">
    <property type="entry name" value="Cupredoxins"/>
    <property type="match status" value="1"/>
</dbReference>
<dbReference type="PRINTS" id="PR01166">
    <property type="entry name" value="CYCOXIDASEII"/>
</dbReference>
<keyword evidence="4" id="KW-0813">Transport</keyword>
<comment type="function">
    <text evidence="15">Subunits I and II form the functional core of the enzyme complex. Electrons originating in cytochrome c are transferred via heme a and Cu(A) to the binuclear center formed by heme a3 and Cu(B).</text>
</comment>
<dbReference type="SUPFAM" id="SSF81464">
    <property type="entry name" value="Cytochrome c oxidase subunit II-like, transmembrane region"/>
    <property type="match status" value="1"/>
</dbReference>
<dbReference type="Proteomes" id="UP001610100">
    <property type="component" value="Unassembled WGS sequence"/>
</dbReference>
<dbReference type="PROSITE" id="PS00078">
    <property type="entry name" value="COX2"/>
    <property type="match status" value="1"/>
</dbReference>
<evidence type="ECO:0000313" key="22">
    <source>
        <dbReference type="Proteomes" id="UP001610100"/>
    </source>
</evidence>
<evidence type="ECO:0000256" key="16">
    <source>
        <dbReference type="ARBA" id="ARBA00031399"/>
    </source>
</evidence>
<dbReference type="InterPro" id="IPR045187">
    <property type="entry name" value="CcO_II"/>
</dbReference>
<feature type="transmembrane region" description="Helical" evidence="18">
    <location>
        <begin position="20"/>
        <end position="42"/>
    </location>
</feature>
<dbReference type="PANTHER" id="PTHR22888">
    <property type="entry name" value="CYTOCHROME C OXIDASE, SUBUNIT II"/>
    <property type="match status" value="1"/>
</dbReference>
<dbReference type="InterPro" id="IPR008972">
    <property type="entry name" value="Cupredoxin"/>
</dbReference>
<dbReference type="InterPro" id="IPR014222">
    <property type="entry name" value="Cyt_c_oxidase_su2"/>
</dbReference>
<reference evidence="21 22" key="1">
    <citation type="submission" date="2024-02" db="EMBL/GenBank/DDBJ databases">
        <title>A Gaetbulibacter species isolated from tidal flats and genomic insights of their niches.</title>
        <authorList>
            <person name="Ye Y."/>
        </authorList>
    </citation>
    <scope>NUCLEOTIDE SEQUENCE [LARGE SCALE GENOMIC DNA]</scope>
    <source>
        <strain evidence="21 22">KYW382</strain>
    </source>
</reference>
<keyword evidence="14 18" id="KW-0472">Membrane</keyword>
<keyword evidence="13" id="KW-0186">Copper</keyword>
<evidence type="ECO:0000256" key="9">
    <source>
        <dbReference type="ARBA" id="ARBA00022967"/>
    </source>
</evidence>
<evidence type="ECO:0000256" key="5">
    <source>
        <dbReference type="ARBA" id="ARBA00022617"/>
    </source>
</evidence>
<comment type="subcellular location">
    <subcellularLocation>
        <location evidence="1">Membrane</location>
        <topology evidence="1">Multi-pass membrane protein</topology>
    </subcellularLocation>
</comment>
<evidence type="ECO:0000259" key="19">
    <source>
        <dbReference type="PROSITE" id="PS50857"/>
    </source>
</evidence>
<feature type="domain" description="Cytochrome c" evidence="20">
    <location>
        <begin position="218"/>
        <end position="309"/>
    </location>
</feature>
<evidence type="ECO:0000256" key="11">
    <source>
        <dbReference type="ARBA" id="ARBA00022989"/>
    </source>
</evidence>
<evidence type="ECO:0000256" key="1">
    <source>
        <dbReference type="ARBA" id="ARBA00004141"/>
    </source>
</evidence>
<keyword evidence="7 18" id="KW-0812">Transmembrane</keyword>
<dbReference type="EMBL" id="JBAWKB010000003">
    <property type="protein sequence ID" value="MFH6772356.1"/>
    <property type="molecule type" value="Genomic_DNA"/>
</dbReference>
<evidence type="ECO:0000256" key="3">
    <source>
        <dbReference type="ARBA" id="ARBA00012949"/>
    </source>
</evidence>
<evidence type="ECO:0000256" key="2">
    <source>
        <dbReference type="ARBA" id="ARBA00007866"/>
    </source>
</evidence>
<keyword evidence="22" id="KW-1185">Reference proteome</keyword>
<dbReference type="Pfam" id="PF00034">
    <property type="entry name" value="Cytochrom_C"/>
    <property type="match status" value="1"/>
</dbReference>
<keyword evidence="11 18" id="KW-1133">Transmembrane helix</keyword>
<dbReference type="Gene3D" id="2.60.40.420">
    <property type="entry name" value="Cupredoxins - blue copper proteins"/>
    <property type="match status" value="1"/>
</dbReference>
<dbReference type="PROSITE" id="PS50857">
    <property type="entry name" value="COX2_CUA"/>
    <property type="match status" value="1"/>
</dbReference>
<dbReference type="InterPro" id="IPR036909">
    <property type="entry name" value="Cyt_c-like_dom_sf"/>
</dbReference>
<evidence type="ECO:0000256" key="4">
    <source>
        <dbReference type="ARBA" id="ARBA00022448"/>
    </source>
</evidence>
<protein>
    <recommendedName>
        <fullName evidence="3">cytochrome-c oxidase</fullName>
        <ecNumber evidence="3">7.1.1.9</ecNumber>
    </recommendedName>
    <alternativeName>
        <fullName evidence="16">Cytochrome aa3 subunit 2</fullName>
    </alternativeName>
</protein>
<keyword evidence="8 17" id="KW-0479">Metal-binding</keyword>
<gene>
    <name evidence="21" type="primary">coxB</name>
    <name evidence="21" type="ORF">V8G58_10465</name>
</gene>
<evidence type="ECO:0000256" key="15">
    <source>
        <dbReference type="ARBA" id="ARBA00024688"/>
    </source>
</evidence>
<dbReference type="PROSITE" id="PS51007">
    <property type="entry name" value="CYTC"/>
    <property type="match status" value="1"/>
</dbReference>
<dbReference type="InterPro" id="IPR001505">
    <property type="entry name" value="Copper_CuA"/>
</dbReference>
<evidence type="ECO:0000256" key="18">
    <source>
        <dbReference type="SAM" id="Phobius"/>
    </source>
</evidence>
<accession>A0ABW7MZW9</accession>
<keyword evidence="12 17" id="KW-0408">Iron</keyword>
<evidence type="ECO:0000256" key="13">
    <source>
        <dbReference type="ARBA" id="ARBA00023008"/>
    </source>
</evidence>
<evidence type="ECO:0000259" key="20">
    <source>
        <dbReference type="PROSITE" id="PS51007"/>
    </source>
</evidence>
<comment type="caution">
    <text evidence="21">The sequence shown here is derived from an EMBL/GenBank/DDBJ whole genome shotgun (WGS) entry which is preliminary data.</text>
</comment>
<proteinExistence type="inferred from homology"/>
<keyword evidence="9" id="KW-1278">Translocase</keyword>
<dbReference type="InterPro" id="IPR002429">
    <property type="entry name" value="CcO_II-like_C"/>
</dbReference>
<dbReference type="NCBIfam" id="TIGR02866">
    <property type="entry name" value="CoxB"/>
    <property type="match status" value="1"/>
</dbReference>
<dbReference type="Pfam" id="PF00116">
    <property type="entry name" value="COX2"/>
    <property type="match status" value="1"/>
</dbReference>
<name>A0ABW7MZW9_9FLAO</name>
<keyword evidence="5 17" id="KW-0349">Heme</keyword>
<evidence type="ECO:0000256" key="12">
    <source>
        <dbReference type="ARBA" id="ARBA00023004"/>
    </source>
</evidence>
<keyword evidence="6" id="KW-0679">Respiratory chain</keyword>
<evidence type="ECO:0000313" key="21">
    <source>
        <dbReference type="EMBL" id="MFH6772356.1"/>
    </source>
</evidence>
<dbReference type="EC" id="7.1.1.9" evidence="3"/>
<dbReference type="InterPro" id="IPR036257">
    <property type="entry name" value="Cyt_c_oxidase_su2_TM_sf"/>
</dbReference>
<sequence length="309" mass="35671">MGNILSVYTNDVDRINELFRYFLVVAAIIFLLVVGYTFYYVFKYQSKKQLELPNQEEGSDRIEIILATIATVITAVFVYLTITSINTIQKIPEHPKPFLEITGHQWWWEAKYPQSGVITANQIYIPTGKKILLKLTSADVVHDWWVYKLGRKIDMIPGRYNYMYMYADKPGEYLGACSEFCGVEHARMRIRVIALKPKDFKVWQKHQLQPVVSKPKDALFEKGKELFEEKTCTNCHAINGTPHKEDIGPNLTHFGSRKRFLSDMLVNNKTNLTAWITNPQNVKSGAKMPNFILSKSEIKALVTYLHNLK</sequence>
<evidence type="ECO:0000256" key="10">
    <source>
        <dbReference type="ARBA" id="ARBA00022982"/>
    </source>
</evidence>
<keyword evidence="10" id="KW-0249">Electron transport</keyword>
<feature type="transmembrane region" description="Helical" evidence="18">
    <location>
        <begin position="62"/>
        <end position="82"/>
    </location>
</feature>
<evidence type="ECO:0000256" key="7">
    <source>
        <dbReference type="ARBA" id="ARBA00022692"/>
    </source>
</evidence>
<dbReference type="InterPro" id="IPR009056">
    <property type="entry name" value="Cyt_c-like_dom"/>
</dbReference>
<dbReference type="PANTHER" id="PTHR22888:SF9">
    <property type="entry name" value="CYTOCHROME C OXIDASE SUBUNIT 2"/>
    <property type="match status" value="1"/>
</dbReference>
<dbReference type="Gene3D" id="1.10.287.90">
    <property type="match status" value="1"/>
</dbReference>
<evidence type="ECO:0000256" key="6">
    <source>
        <dbReference type="ARBA" id="ARBA00022660"/>
    </source>
</evidence>
<feature type="domain" description="Cytochrome oxidase subunit II copper A binding" evidence="19">
    <location>
        <begin position="94"/>
        <end position="206"/>
    </location>
</feature>
<evidence type="ECO:0000256" key="8">
    <source>
        <dbReference type="ARBA" id="ARBA00022723"/>
    </source>
</evidence>
<dbReference type="SUPFAM" id="SSF46626">
    <property type="entry name" value="Cytochrome c"/>
    <property type="match status" value="1"/>
</dbReference>
<evidence type="ECO:0000256" key="17">
    <source>
        <dbReference type="PROSITE-ProRule" id="PRU00433"/>
    </source>
</evidence>
<dbReference type="RefSeq" id="WP_344737794.1">
    <property type="nucleotide sequence ID" value="NZ_BAABAY010000001.1"/>
</dbReference>
<comment type="similarity">
    <text evidence="2">Belongs to the cytochrome c oxidase subunit 2 family.</text>
</comment>
<organism evidence="21 22">
    <name type="scientific">Gaetbulibacter aestuarii</name>
    <dbReference type="NCBI Taxonomy" id="1502358"/>
    <lineage>
        <taxon>Bacteria</taxon>
        <taxon>Pseudomonadati</taxon>
        <taxon>Bacteroidota</taxon>
        <taxon>Flavobacteriia</taxon>
        <taxon>Flavobacteriales</taxon>
        <taxon>Flavobacteriaceae</taxon>
        <taxon>Gaetbulibacter</taxon>
    </lineage>
</organism>